<comment type="caution">
    <text evidence="14">The sequence shown here is derived from an EMBL/GenBank/DDBJ whole genome shotgun (WGS) entry which is preliminary data.</text>
</comment>
<evidence type="ECO:0000256" key="7">
    <source>
        <dbReference type="ARBA" id="ARBA00023065"/>
    </source>
</evidence>
<keyword evidence="15" id="KW-1185">Reference proteome</keyword>
<dbReference type="Pfam" id="PF00520">
    <property type="entry name" value="Ion_trans"/>
    <property type="match status" value="1"/>
</dbReference>
<keyword evidence="9" id="KW-0325">Glycoprotein</keyword>
<keyword evidence="7" id="KW-0406">Ion transport</keyword>
<dbReference type="PANTHER" id="PTHR47143">
    <property type="entry name" value="TRANSIENT RECEPTOR POTENTIAL CATION CHANNEL PROTEIN PAINLESS"/>
    <property type="match status" value="1"/>
</dbReference>
<evidence type="ECO:0000256" key="5">
    <source>
        <dbReference type="ARBA" id="ARBA00022989"/>
    </source>
</evidence>
<evidence type="ECO:0000256" key="2">
    <source>
        <dbReference type="ARBA" id="ARBA00022448"/>
    </source>
</evidence>
<organism evidence="14 15">
    <name type="scientific">Paramuricea clavata</name>
    <name type="common">Red gorgonian</name>
    <name type="synonym">Violescent sea-whip</name>
    <dbReference type="NCBI Taxonomy" id="317549"/>
    <lineage>
        <taxon>Eukaryota</taxon>
        <taxon>Metazoa</taxon>
        <taxon>Cnidaria</taxon>
        <taxon>Anthozoa</taxon>
        <taxon>Octocorallia</taxon>
        <taxon>Malacalcyonacea</taxon>
        <taxon>Plexauridae</taxon>
        <taxon>Paramuricea</taxon>
    </lineage>
</organism>
<dbReference type="GO" id="GO:0005216">
    <property type="term" value="F:monoatomic ion channel activity"/>
    <property type="evidence" value="ECO:0007669"/>
    <property type="project" value="InterPro"/>
</dbReference>
<dbReference type="PANTHER" id="PTHR47143:SF1">
    <property type="entry name" value="ION_TRANS DOMAIN-CONTAINING PROTEIN"/>
    <property type="match status" value="1"/>
</dbReference>
<proteinExistence type="predicted"/>
<evidence type="ECO:0000256" key="12">
    <source>
        <dbReference type="SAM" id="Phobius"/>
    </source>
</evidence>
<dbReference type="GO" id="GO:1902495">
    <property type="term" value="C:transmembrane transporter complex"/>
    <property type="evidence" value="ECO:0007669"/>
    <property type="project" value="TreeGrafter"/>
</dbReference>
<evidence type="ECO:0000256" key="11">
    <source>
        <dbReference type="SAM" id="MobiDB-lite"/>
    </source>
</evidence>
<dbReference type="OrthoDB" id="10556734at2759"/>
<dbReference type="EMBL" id="CACRXK020006065">
    <property type="protein sequence ID" value="CAB4008243.1"/>
    <property type="molecule type" value="Genomic_DNA"/>
</dbReference>
<comment type="subcellular location">
    <subcellularLocation>
        <location evidence="1">Membrane</location>
        <topology evidence="1">Multi-pass membrane protein</topology>
    </subcellularLocation>
</comment>
<accession>A0A6S7HW07</accession>
<evidence type="ECO:0000259" key="13">
    <source>
        <dbReference type="Pfam" id="PF00520"/>
    </source>
</evidence>
<protein>
    <submittedName>
        <fullName evidence="14">Transient receptor potential cation channel subfamily A member 1</fullName>
    </submittedName>
</protein>
<feature type="non-terminal residue" evidence="14">
    <location>
        <position position="163"/>
    </location>
</feature>
<dbReference type="AlphaFoldDB" id="A0A6S7HW07"/>
<evidence type="ECO:0000256" key="8">
    <source>
        <dbReference type="ARBA" id="ARBA00023136"/>
    </source>
</evidence>
<dbReference type="Proteomes" id="UP001152795">
    <property type="component" value="Unassembled WGS sequence"/>
</dbReference>
<gene>
    <name evidence="14" type="ORF">PACLA_8A063420</name>
</gene>
<keyword evidence="10" id="KW-0407">Ion channel</keyword>
<evidence type="ECO:0000256" key="9">
    <source>
        <dbReference type="ARBA" id="ARBA00023180"/>
    </source>
</evidence>
<feature type="region of interest" description="Disordered" evidence="11">
    <location>
        <begin position="101"/>
        <end position="145"/>
    </location>
</feature>
<evidence type="ECO:0000256" key="1">
    <source>
        <dbReference type="ARBA" id="ARBA00004141"/>
    </source>
</evidence>
<keyword evidence="6" id="KW-0040">ANK repeat</keyword>
<reference evidence="14" key="1">
    <citation type="submission" date="2020-04" db="EMBL/GenBank/DDBJ databases">
        <authorList>
            <person name="Alioto T."/>
            <person name="Alioto T."/>
            <person name="Gomez Garrido J."/>
        </authorList>
    </citation>
    <scope>NUCLEOTIDE SEQUENCE</scope>
    <source>
        <strain evidence="14">A484AB</strain>
    </source>
</reference>
<feature type="domain" description="Ion transport" evidence="13">
    <location>
        <begin position="2"/>
        <end position="82"/>
    </location>
</feature>
<dbReference type="Gene3D" id="1.10.287.70">
    <property type="match status" value="1"/>
</dbReference>
<keyword evidence="4" id="KW-0677">Repeat</keyword>
<dbReference type="InterPro" id="IPR005821">
    <property type="entry name" value="Ion_trans_dom"/>
</dbReference>
<keyword evidence="3 12" id="KW-0812">Transmembrane</keyword>
<feature type="transmembrane region" description="Helical" evidence="12">
    <location>
        <begin position="57"/>
        <end position="79"/>
    </location>
</feature>
<evidence type="ECO:0000256" key="4">
    <source>
        <dbReference type="ARBA" id="ARBA00022737"/>
    </source>
</evidence>
<sequence length="163" mass="18973">MAFASTFYLLFAEKSRFENFPIAVLSTFVAMLGDFSYDDLFVEVGDYKNFYNFKICMFIVFVLFMVIVVNNVLIGLAVGDTDHVMSMAKVQRLRQHGITERKDLKRKVQEPNTEKTNGKDEVNKQTNKDSSGEPNGEELTEYEKYRDQNVKRNQLYMDDKCWA</sequence>
<keyword evidence="5 12" id="KW-1133">Transmembrane helix</keyword>
<keyword evidence="14" id="KW-0675">Receptor</keyword>
<keyword evidence="2" id="KW-0813">Transport</keyword>
<name>A0A6S7HW07_PARCT</name>
<keyword evidence="8 12" id="KW-0472">Membrane</keyword>
<evidence type="ECO:0000256" key="3">
    <source>
        <dbReference type="ARBA" id="ARBA00022692"/>
    </source>
</evidence>
<evidence type="ECO:0000313" key="14">
    <source>
        <dbReference type="EMBL" id="CAB4008243.1"/>
    </source>
</evidence>
<feature type="transmembrane region" description="Helical" evidence="12">
    <location>
        <begin position="20"/>
        <end position="37"/>
    </location>
</feature>
<evidence type="ECO:0000313" key="15">
    <source>
        <dbReference type="Proteomes" id="UP001152795"/>
    </source>
</evidence>
<dbReference type="InterPro" id="IPR052076">
    <property type="entry name" value="TRP_cation_channel"/>
</dbReference>
<evidence type="ECO:0000256" key="6">
    <source>
        <dbReference type="ARBA" id="ARBA00023043"/>
    </source>
</evidence>
<evidence type="ECO:0000256" key="10">
    <source>
        <dbReference type="ARBA" id="ARBA00023303"/>
    </source>
</evidence>
<feature type="compositionally biased region" description="Basic and acidic residues" evidence="11">
    <location>
        <begin position="101"/>
        <end position="131"/>
    </location>
</feature>